<evidence type="ECO:0000259" key="20">
    <source>
        <dbReference type="Pfam" id="PF06455"/>
    </source>
</evidence>
<evidence type="ECO:0000259" key="18">
    <source>
        <dbReference type="Pfam" id="PF00361"/>
    </source>
</evidence>
<feature type="transmembrane region" description="Helical" evidence="17">
    <location>
        <begin position="455"/>
        <end position="475"/>
    </location>
</feature>
<feature type="transmembrane region" description="Helical" evidence="17">
    <location>
        <begin position="91"/>
        <end position="110"/>
    </location>
</feature>
<comment type="function">
    <text evidence="17">Core subunit of the mitochondrial membrane respiratory chain NADH dehydrogenase (Complex I) which catalyzes electron transfer from NADH through the respiratory chain, using ubiquinone as an electron acceptor. Essential for the catalytic activity and assembly of complex I.</text>
</comment>
<comment type="function">
    <text evidence="1">Core subunit of the mitochondrial membrane respiratory chain NADH dehydrogenase (Complex I) that is believed to belong to the minimal assembly required for catalysis. Complex I functions in the transfer of electrons from NADH to the respiratory chain. The immediate electron acceptor for the enzyme is believed to be ubiquinone.</text>
</comment>
<dbReference type="InterPro" id="IPR001516">
    <property type="entry name" value="Proton_antipo_N"/>
</dbReference>
<evidence type="ECO:0000256" key="2">
    <source>
        <dbReference type="ARBA" id="ARBA00004448"/>
    </source>
</evidence>
<feature type="domain" description="NADH:quinone oxidoreductase/Mrp antiporter transmembrane" evidence="18">
    <location>
        <begin position="86"/>
        <end position="371"/>
    </location>
</feature>
<feature type="domain" description="NADH dehydrogenase subunit 5 C-terminal" evidence="20">
    <location>
        <begin position="381"/>
        <end position="553"/>
    </location>
</feature>
<dbReference type="EC" id="7.1.1.2" evidence="3 17"/>
<evidence type="ECO:0000256" key="17">
    <source>
        <dbReference type="RuleBase" id="RU003404"/>
    </source>
</evidence>
<comment type="catalytic activity">
    <reaction evidence="16 17">
        <text>a ubiquinone + NADH + 5 H(+)(in) = a ubiquinol + NAD(+) + 4 H(+)(out)</text>
        <dbReference type="Rhea" id="RHEA:29091"/>
        <dbReference type="Rhea" id="RHEA-COMP:9565"/>
        <dbReference type="Rhea" id="RHEA-COMP:9566"/>
        <dbReference type="ChEBI" id="CHEBI:15378"/>
        <dbReference type="ChEBI" id="CHEBI:16389"/>
        <dbReference type="ChEBI" id="CHEBI:17976"/>
        <dbReference type="ChEBI" id="CHEBI:57540"/>
        <dbReference type="ChEBI" id="CHEBI:57945"/>
        <dbReference type="EC" id="7.1.1.2"/>
    </reaction>
</comment>
<evidence type="ECO:0000256" key="4">
    <source>
        <dbReference type="ARBA" id="ARBA00021096"/>
    </source>
</evidence>
<evidence type="ECO:0000256" key="7">
    <source>
        <dbReference type="ARBA" id="ARBA00022692"/>
    </source>
</evidence>
<evidence type="ECO:0000256" key="13">
    <source>
        <dbReference type="ARBA" id="ARBA00023075"/>
    </source>
</evidence>
<evidence type="ECO:0000256" key="10">
    <source>
        <dbReference type="ARBA" id="ARBA00022982"/>
    </source>
</evidence>
<evidence type="ECO:0000256" key="9">
    <source>
        <dbReference type="ARBA" id="ARBA00022967"/>
    </source>
</evidence>
<proteinExistence type="inferred from homology"/>
<feature type="transmembrane region" description="Helical" evidence="17">
    <location>
        <begin position="367"/>
        <end position="387"/>
    </location>
</feature>
<evidence type="ECO:0000256" key="8">
    <source>
        <dbReference type="ARBA" id="ARBA00022792"/>
    </source>
</evidence>
<evidence type="ECO:0000256" key="11">
    <source>
        <dbReference type="ARBA" id="ARBA00022989"/>
    </source>
</evidence>
<keyword evidence="7 17" id="KW-0812">Transmembrane</keyword>
<organism evidence="21">
    <name type="scientific">Metschnikowia matae</name>
    <dbReference type="NCBI Taxonomy" id="1697385"/>
    <lineage>
        <taxon>Eukaryota</taxon>
        <taxon>Fungi</taxon>
        <taxon>Dikarya</taxon>
        <taxon>Ascomycota</taxon>
        <taxon>Saccharomycotina</taxon>
        <taxon>Pichiomycetes</taxon>
        <taxon>Metschnikowiaceae</taxon>
        <taxon>Metschnikowia</taxon>
    </lineage>
</organism>
<comment type="similarity">
    <text evidence="17">Belongs to the complex I subunit 5 family.</text>
</comment>
<keyword evidence="12 17" id="KW-0520">NAD</keyword>
<gene>
    <name evidence="21" type="primary">nad5</name>
</gene>
<sequence length="566" mass="64417">MFNFLTYMFEETMHMKLGSWMSLGNINMNYGILLDPLSMMVMVPVGMVSTAVLFYAMDYMRYDPNRNRFYVMLSAFILFMTMLVMSDNYVMMFMGWEFVGVMSYLLMSFWHTRVAAMKAALSAILLNRMGDALFVMFMGTTLSLFHTVDFNTIELLTPHTNTYILNLLAIMLLIAATAKSAQLGLHSWLTSAMEGPTPVSSLLHAATMVCSGVFVLVRSSYMLEYTPSVLLLMLWLGGLTTLVSGLMAVVSNDMKRVMALSTMSQLAMMMLAMGSSAYDLAMYHLYCHAFFKALLFMSAGSMIHSFMSETQDMRKYGGLMEYTPYSYMSMVMASLSLMAMPGTTGYYSKDVMIESLYGTYTLSGYMMYFIATASATLTAIYSLRVLYLTFYNNPRSNKYTYGFIHESNWMMIPMTMLAIYSIFLGYYRDNVMFHLNIGLPHTNTFMETEFTMPTIFKYLPMMLGLSLSLSLIYIYEFMYKINKSSSMFPGSAGHKINHFFNQRIYFDQLLNNLMIRPVLVFGGYLNELTDNGLLKVLGSTGIGRLMTNMPLIIIMNIIIVLIIHIL</sequence>
<geneLocation type="mitochondrion" evidence="21"/>
<evidence type="ECO:0000256" key="6">
    <source>
        <dbReference type="ARBA" id="ARBA00022660"/>
    </source>
</evidence>
<keyword evidence="15 17" id="KW-0472">Membrane</keyword>
<feature type="transmembrane region" description="Helical" evidence="17">
    <location>
        <begin position="408"/>
        <end position="427"/>
    </location>
</feature>
<evidence type="ECO:0000313" key="21">
    <source>
        <dbReference type="EMBL" id="QMS50922.1"/>
    </source>
</evidence>
<dbReference type="Pfam" id="PF00662">
    <property type="entry name" value="Proton_antipo_N"/>
    <property type="match status" value="1"/>
</dbReference>
<keyword evidence="9" id="KW-1278">Translocase</keyword>
<evidence type="ECO:0000259" key="19">
    <source>
        <dbReference type="Pfam" id="PF00662"/>
    </source>
</evidence>
<dbReference type="NCBIfam" id="TIGR01974">
    <property type="entry name" value="NDH_I_L"/>
    <property type="match status" value="1"/>
</dbReference>
<dbReference type="GO" id="GO:0003954">
    <property type="term" value="F:NADH dehydrogenase activity"/>
    <property type="evidence" value="ECO:0007669"/>
    <property type="project" value="TreeGrafter"/>
</dbReference>
<feature type="domain" description="NADH-Ubiquinone oxidoreductase (complex I) chain 5 N-terminal" evidence="19">
    <location>
        <begin position="20"/>
        <end position="70"/>
    </location>
</feature>
<dbReference type="Pfam" id="PF00361">
    <property type="entry name" value="Proton_antipo_M"/>
    <property type="match status" value="1"/>
</dbReference>
<feature type="transmembrane region" description="Helical" evidence="17">
    <location>
        <begin position="283"/>
        <end position="306"/>
    </location>
</feature>
<dbReference type="PANTHER" id="PTHR42829:SF2">
    <property type="entry name" value="NADH-UBIQUINONE OXIDOREDUCTASE CHAIN 5"/>
    <property type="match status" value="1"/>
</dbReference>
<feature type="transmembrane region" description="Helical" evidence="17">
    <location>
        <begin position="199"/>
        <end position="217"/>
    </location>
</feature>
<accession>A0A7D7KSA2</accession>
<keyword evidence="10" id="KW-0249">Electron transport</keyword>
<dbReference type="InterPro" id="IPR001750">
    <property type="entry name" value="ND/Mrp_TM"/>
</dbReference>
<reference evidence="21" key="1">
    <citation type="submission" date="2020-05" db="EMBL/GenBank/DDBJ databases">
        <title>Do Metschnikowia yeast have the strangest mitochondrial genomes of all fungi?</title>
        <authorList>
            <person name="Lee D.K."/>
            <person name="Hsiang T."/>
            <person name="Lachance M.-A."/>
            <person name="Smith D.R."/>
        </authorList>
    </citation>
    <scope>NUCLEOTIDE SEQUENCE</scope>
    <source>
        <strain evidence="21">UFMG-CM-Y395</strain>
    </source>
</reference>
<dbReference type="InterPro" id="IPR003945">
    <property type="entry name" value="NU5C-like"/>
</dbReference>
<dbReference type="AlphaFoldDB" id="A0A7D7KSA2"/>
<keyword evidence="5 17" id="KW-0813">Transport</keyword>
<evidence type="ECO:0000256" key="12">
    <source>
        <dbReference type="ARBA" id="ARBA00023027"/>
    </source>
</evidence>
<dbReference type="PANTHER" id="PTHR42829">
    <property type="entry name" value="NADH-UBIQUINONE OXIDOREDUCTASE CHAIN 5"/>
    <property type="match status" value="1"/>
</dbReference>
<dbReference type="GO" id="GO:0005743">
    <property type="term" value="C:mitochondrial inner membrane"/>
    <property type="evidence" value="ECO:0007669"/>
    <property type="project" value="UniProtKB-SubCell"/>
</dbReference>
<dbReference type="GO" id="GO:0042773">
    <property type="term" value="P:ATP synthesis coupled electron transport"/>
    <property type="evidence" value="ECO:0007669"/>
    <property type="project" value="InterPro"/>
</dbReference>
<feature type="transmembrane region" description="Helical" evidence="17">
    <location>
        <begin position="69"/>
        <end position="85"/>
    </location>
</feature>
<evidence type="ECO:0000256" key="14">
    <source>
        <dbReference type="ARBA" id="ARBA00023128"/>
    </source>
</evidence>
<dbReference type="PRINTS" id="PR01434">
    <property type="entry name" value="NADHDHGNASE5"/>
</dbReference>
<name>A0A7D7KSA2_9ASCO</name>
<dbReference type="GO" id="GO:0015990">
    <property type="term" value="P:electron transport coupled proton transport"/>
    <property type="evidence" value="ECO:0007669"/>
    <property type="project" value="TreeGrafter"/>
</dbReference>
<feature type="transmembrane region" description="Helical" evidence="17">
    <location>
        <begin position="160"/>
        <end position="178"/>
    </location>
</feature>
<feature type="transmembrane region" description="Helical" evidence="17">
    <location>
        <begin position="37"/>
        <end position="57"/>
    </location>
</feature>
<dbReference type="Pfam" id="PF06455">
    <property type="entry name" value="NADH5_C"/>
    <property type="match status" value="1"/>
</dbReference>
<protein>
    <recommendedName>
        <fullName evidence="4 17">NADH-ubiquinone oxidoreductase chain 5</fullName>
        <ecNumber evidence="3 17">7.1.1.2</ecNumber>
    </recommendedName>
</protein>
<dbReference type="InterPro" id="IPR010934">
    <property type="entry name" value="NADH_DH_su5_C"/>
</dbReference>
<evidence type="ECO:0000256" key="16">
    <source>
        <dbReference type="ARBA" id="ARBA00049551"/>
    </source>
</evidence>
<evidence type="ECO:0000256" key="3">
    <source>
        <dbReference type="ARBA" id="ARBA00012944"/>
    </source>
</evidence>
<keyword evidence="6" id="KW-0679">Respiratory chain</keyword>
<keyword evidence="8" id="KW-0999">Mitochondrion inner membrane</keyword>
<keyword evidence="13 17" id="KW-0830">Ubiquinone</keyword>
<evidence type="ECO:0000256" key="15">
    <source>
        <dbReference type="ARBA" id="ARBA00023136"/>
    </source>
</evidence>
<feature type="transmembrane region" description="Helical" evidence="17">
    <location>
        <begin position="229"/>
        <end position="250"/>
    </location>
</feature>
<evidence type="ECO:0000256" key="5">
    <source>
        <dbReference type="ARBA" id="ARBA00022448"/>
    </source>
</evidence>
<feature type="transmembrane region" description="Helical" evidence="17">
    <location>
        <begin position="545"/>
        <end position="565"/>
    </location>
</feature>
<feature type="transmembrane region" description="Helical" evidence="17">
    <location>
        <begin position="504"/>
        <end position="525"/>
    </location>
</feature>
<dbReference type="InterPro" id="IPR018393">
    <property type="entry name" value="NADHpl_OxRdtase_5_subgr"/>
</dbReference>
<dbReference type="EMBL" id="MT433116">
    <property type="protein sequence ID" value="QMS50922.1"/>
    <property type="molecule type" value="Genomic_DNA"/>
</dbReference>
<feature type="transmembrane region" description="Helical" evidence="17">
    <location>
        <begin position="327"/>
        <end position="347"/>
    </location>
</feature>
<keyword evidence="14 17" id="KW-0496">Mitochondrion</keyword>
<comment type="subcellular location">
    <subcellularLocation>
        <location evidence="2">Mitochondrion inner membrane</location>
        <topology evidence="2">Multi-pass membrane protein</topology>
    </subcellularLocation>
</comment>
<dbReference type="GO" id="GO:0008137">
    <property type="term" value="F:NADH dehydrogenase (ubiquinone) activity"/>
    <property type="evidence" value="ECO:0007669"/>
    <property type="project" value="UniProtKB-EC"/>
</dbReference>
<evidence type="ECO:0000256" key="1">
    <source>
        <dbReference type="ARBA" id="ARBA00003257"/>
    </source>
</evidence>
<keyword evidence="11 17" id="KW-1133">Transmembrane helix</keyword>